<reference evidence="9" key="2">
    <citation type="submission" date="2023-01" db="EMBL/GenBank/DDBJ databases">
        <title>Draft genome sequence of Maritalea porphyrae strain NBRC 107169.</title>
        <authorList>
            <person name="Sun Q."/>
            <person name="Mori K."/>
        </authorList>
    </citation>
    <scope>NUCLEOTIDE SEQUENCE</scope>
    <source>
        <strain evidence="9">NBRC 107169</strain>
    </source>
</reference>
<evidence type="ECO:0000313" key="9">
    <source>
        <dbReference type="EMBL" id="GLQ16700.1"/>
    </source>
</evidence>
<comment type="function">
    <text evidence="7">Required for the formation of a threonylcarbamoyl group on adenosine at position 37 (t(6)A37) in tRNAs that read codons beginning with adenine. Is involved in the transfer of the threonylcarbamoyl moiety of threonylcarbamoyl-AMP (TC-AMP) to the N6 group of A37, together with TsaE and TsaB. TsaD likely plays a direct catalytic role in this reaction.</text>
</comment>
<dbReference type="PRINTS" id="PR00789">
    <property type="entry name" value="OSIALOPTASE"/>
</dbReference>
<evidence type="ECO:0000256" key="2">
    <source>
        <dbReference type="ARBA" id="ARBA00022694"/>
    </source>
</evidence>
<evidence type="ECO:0000256" key="6">
    <source>
        <dbReference type="ARBA" id="ARBA00048117"/>
    </source>
</evidence>
<comment type="subcellular location">
    <subcellularLocation>
        <location evidence="7">Cytoplasm</location>
    </subcellularLocation>
</comment>
<sequence>MSQARTIILGIETSCDETAAAIVARNANGQGEVLSNIVRTQLDEHKAFGGVVPEIAARSHVQWLDHIVAQALDAANLGYKDLDGVAATAGPGLIGGVLVGLTTAKAIARAIGRPLIGVNHLEGHALTARLTNNTQFPFLLLLVSGGHSQFVLVKGVGEYERWGTTIDDALGEAFDKVAKMLNLGFPGGPKVEEWAKKGDANRFKFPRPLLKEKRLDFSFSGLKTAVRLAAEAAAPLSDQDVADICASFQSTIVAVLERRCAQALERFQEEFPDEVAQMVVAGGVAANQQIGEALRQVAFEHGAELIVPPMKLCTDNGAMIAWAGAERLALGQVDRSNIAARPRWPLDSDDMKLGDHHV</sequence>
<feature type="binding site" evidence="7">
    <location>
        <position position="124"/>
    </location>
    <ligand>
        <name>Fe cation</name>
        <dbReference type="ChEBI" id="CHEBI:24875"/>
    </ligand>
</feature>
<keyword evidence="2 7" id="KW-0819">tRNA processing</keyword>
<evidence type="ECO:0000256" key="4">
    <source>
        <dbReference type="ARBA" id="ARBA00023004"/>
    </source>
</evidence>
<keyword evidence="10" id="KW-1185">Reference proteome</keyword>
<proteinExistence type="inferred from homology"/>
<dbReference type="RefSeq" id="WP_284362403.1">
    <property type="nucleotide sequence ID" value="NZ_BSNI01000002.1"/>
</dbReference>
<feature type="binding site" evidence="7">
    <location>
        <position position="192"/>
    </location>
    <ligand>
        <name>substrate</name>
    </ligand>
</feature>
<dbReference type="PANTHER" id="PTHR11735:SF6">
    <property type="entry name" value="TRNA N6-ADENOSINE THREONYLCARBAMOYLTRANSFERASE, MITOCHONDRIAL"/>
    <property type="match status" value="1"/>
</dbReference>
<feature type="binding site" evidence="7">
    <location>
        <position position="175"/>
    </location>
    <ligand>
        <name>substrate</name>
    </ligand>
</feature>
<dbReference type="NCBIfam" id="TIGR00329">
    <property type="entry name" value="gcp_kae1"/>
    <property type="match status" value="1"/>
</dbReference>
<feature type="domain" description="Gcp-like" evidence="8">
    <location>
        <begin position="32"/>
        <end position="322"/>
    </location>
</feature>
<evidence type="ECO:0000256" key="7">
    <source>
        <dbReference type="HAMAP-Rule" id="MF_01445"/>
    </source>
</evidence>
<accession>A0ABQ5UQT6</accession>
<comment type="catalytic activity">
    <reaction evidence="6 7">
        <text>L-threonylcarbamoyladenylate + adenosine(37) in tRNA = N(6)-L-threonylcarbamoyladenosine(37) in tRNA + AMP + H(+)</text>
        <dbReference type="Rhea" id="RHEA:37059"/>
        <dbReference type="Rhea" id="RHEA-COMP:10162"/>
        <dbReference type="Rhea" id="RHEA-COMP:10163"/>
        <dbReference type="ChEBI" id="CHEBI:15378"/>
        <dbReference type="ChEBI" id="CHEBI:73682"/>
        <dbReference type="ChEBI" id="CHEBI:74411"/>
        <dbReference type="ChEBI" id="CHEBI:74418"/>
        <dbReference type="ChEBI" id="CHEBI:456215"/>
        <dbReference type="EC" id="2.3.1.234"/>
    </reaction>
</comment>
<comment type="similarity">
    <text evidence="7">Belongs to the KAE1 / TsaD family.</text>
</comment>
<dbReference type="InterPro" id="IPR017861">
    <property type="entry name" value="KAE1/TsaD"/>
</dbReference>
<dbReference type="EC" id="2.3.1.234" evidence="7"/>
<reference evidence="9" key="1">
    <citation type="journal article" date="2014" name="Int. J. Syst. Evol. Microbiol.">
        <title>Complete genome of a new Firmicutes species belonging to the dominant human colonic microbiota ('Ruminococcus bicirculans') reveals two chromosomes and a selective capacity to utilize plant glucans.</title>
        <authorList>
            <consortium name="NISC Comparative Sequencing Program"/>
            <person name="Wegmann U."/>
            <person name="Louis P."/>
            <person name="Goesmann A."/>
            <person name="Henrissat B."/>
            <person name="Duncan S.H."/>
            <person name="Flint H.J."/>
        </authorList>
    </citation>
    <scope>NUCLEOTIDE SEQUENCE</scope>
    <source>
        <strain evidence="9">NBRC 107169</strain>
    </source>
</reference>
<dbReference type="InterPro" id="IPR043129">
    <property type="entry name" value="ATPase_NBD"/>
</dbReference>
<gene>
    <name evidence="7 9" type="primary">tsaD</name>
    <name evidence="9" type="ORF">GCM10007879_09490</name>
</gene>
<keyword evidence="3 7" id="KW-0479">Metal-binding</keyword>
<dbReference type="Pfam" id="PF00814">
    <property type="entry name" value="TsaD"/>
    <property type="match status" value="1"/>
</dbReference>
<dbReference type="InterPro" id="IPR000905">
    <property type="entry name" value="Gcp-like_dom"/>
</dbReference>
<dbReference type="CDD" id="cd24133">
    <property type="entry name" value="ASKHA_NBD_TsaD_bac"/>
    <property type="match status" value="1"/>
</dbReference>
<organism evidence="9 10">
    <name type="scientific">Maritalea porphyrae</name>
    <dbReference type="NCBI Taxonomy" id="880732"/>
    <lineage>
        <taxon>Bacteria</taxon>
        <taxon>Pseudomonadati</taxon>
        <taxon>Pseudomonadota</taxon>
        <taxon>Alphaproteobacteria</taxon>
        <taxon>Hyphomicrobiales</taxon>
        <taxon>Devosiaceae</taxon>
        <taxon>Maritalea</taxon>
    </lineage>
</organism>
<dbReference type="InterPro" id="IPR022450">
    <property type="entry name" value="TsaD"/>
</dbReference>
<evidence type="ECO:0000313" key="10">
    <source>
        <dbReference type="Proteomes" id="UP001161405"/>
    </source>
</evidence>
<feature type="binding site" evidence="7">
    <location>
        <position position="315"/>
    </location>
    <ligand>
        <name>Fe cation</name>
        <dbReference type="ChEBI" id="CHEBI:24875"/>
    </ligand>
</feature>
<feature type="binding site" evidence="7">
    <location>
        <position position="188"/>
    </location>
    <ligand>
        <name>substrate</name>
    </ligand>
</feature>
<feature type="binding site" evidence="7">
    <location>
        <begin position="142"/>
        <end position="146"/>
    </location>
    <ligand>
        <name>substrate</name>
    </ligand>
</feature>
<dbReference type="Proteomes" id="UP001161405">
    <property type="component" value="Unassembled WGS sequence"/>
</dbReference>
<dbReference type="SUPFAM" id="SSF53067">
    <property type="entry name" value="Actin-like ATPase domain"/>
    <property type="match status" value="2"/>
</dbReference>
<keyword evidence="7" id="KW-0963">Cytoplasm</keyword>
<dbReference type="NCBIfam" id="TIGR03723">
    <property type="entry name" value="T6A_TsaD_YgjD"/>
    <property type="match status" value="1"/>
</dbReference>
<keyword evidence="5 7" id="KW-0012">Acyltransferase</keyword>
<keyword evidence="4 7" id="KW-0408">Iron</keyword>
<evidence type="ECO:0000256" key="3">
    <source>
        <dbReference type="ARBA" id="ARBA00022723"/>
    </source>
</evidence>
<evidence type="ECO:0000256" key="1">
    <source>
        <dbReference type="ARBA" id="ARBA00022679"/>
    </source>
</evidence>
<dbReference type="Gene3D" id="3.30.420.40">
    <property type="match status" value="2"/>
</dbReference>
<name>A0ABQ5UQT6_9HYPH</name>
<evidence type="ECO:0000256" key="5">
    <source>
        <dbReference type="ARBA" id="ARBA00023315"/>
    </source>
</evidence>
<dbReference type="EMBL" id="BSNI01000002">
    <property type="protein sequence ID" value="GLQ16700.1"/>
    <property type="molecule type" value="Genomic_DNA"/>
</dbReference>
<dbReference type="PANTHER" id="PTHR11735">
    <property type="entry name" value="TRNA N6-ADENOSINE THREONYLCARBAMOYLTRANSFERASE"/>
    <property type="match status" value="1"/>
</dbReference>
<comment type="cofactor">
    <cofactor evidence="7">
        <name>Fe(2+)</name>
        <dbReference type="ChEBI" id="CHEBI:29033"/>
    </cofactor>
    <text evidence="7">Binds 1 Fe(2+) ion per subunit.</text>
</comment>
<dbReference type="HAMAP" id="MF_01445">
    <property type="entry name" value="TsaD"/>
    <property type="match status" value="1"/>
</dbReference>
<protein>
    <recommendedName>
        <fullName evidence="7">tRNA N6-adenosine threonylcarbamoyltransferase</fullName>
        <ecNumber evidence="7">2.3.1.234</ecNumber>
    </recommendedName>
    <alternativeName>
        <fullName evidence="7">N6-L-threonylcarbamoyladenine synthase</fullName>
        <shortName evidence="7">t(6)A synthase</shortName>
    </alternativeName>
    <alternativeName>
        <fullName evidence="7">t(6)A37 threonylcarbamoyladenosine biosynthesis protein TsaD</fullName>
    </alternativeName>
    <alternativeName>
        <fullName evidence="7">tRNA threonylcarbamoyladenosine biosynthesis protein TsaD</fullName>
    </alternativeName>
</protein>
<evidence type="ECO:0000259" key="8">
    <source>
        <dbReference type="Pfam" id="PF00814"/>
    </source>
</evidence>
<feature type="binding site" evidence="7">
    <location>
        <position position="287"/>
    </location>
    <ligand>
        <name>substrate</name>
    </ligand>
</feature>
<keyword evidence="1 7" id="KW-0808">Transferase</keyword>
<feature type="binding site" evidence="7">
    <location>
        <position position="120"/>
    </location>
    <ligand>
        <name>Fe cation</name>
        <dbReference type="ChEBI" id="CHEBI:24875"/>
    </ligand>
</feature>
<comment type="caution">
    <text evidence="9">The sequence shown here is derived from an EMBL/GenBank/DDBJ whole genome shotgun (WGS) entry which is preliminary data.</text>
</comment>